<dbReference type="Proteomes" id="UP000639775">
    <property type="component" value="Unassembled WGS sequence"/>
</dbReference>
<evidence type="ECO:0000256" key="3">
    <source>
        <dbReference type="ARBA" id="ARBA00008876"/>
    </source>
</evidence>
<sequence length="498" mass="52956">MTRTITEAHLIDSITDALQYVSYYHTPDFVQAMVRAYEVEQSASARNAIRQILINSRMAAIGHRPICQDTGSANVFLKVGVQAPIDWQRAPQELIDEATRRAYDFAANPLRASIVADPLGARRNTRDNTPAMIQTELVAGDKVSVTVSAKGGGSENKTKFTVLNPSDSVADWVVDTVSKLGAGWCPPGIIGLGVGGSVDKAMAMAKEALNDPLDMTDLQARGAQSAEEELRLELYERINALGIGAQGLGGLVTALDVKVNSFPTHAASLPVALIPNCAATRHVHFTLDGSGPAQFTPPDLSLWPDLGDAGMVDGRRVDLDALDDTLLHSLSPGDTLLLSGTLYTGRDAAHRRMLDDLAKGTPLPVDLKGRAIYYVGPVDAVGDEVIGPAGPTTSTRMDKFTEPLLQASGLKMMIGKAERGAQAIAAIKDHGAVYLIAVGGAAYLVSKAIQSARPVAYQDLGMEAIYEIEVKDMPVTVAVDTQGASIHTSGPRQWARSR</sequence>
<feature type="domain" description="Fe-S hydro-lyase tartrate dehydratase alpha-type catalytic" evidence="11">
    <location>
        <begin position="12"/>
        <end position="285"/>
    </location>
</feature>
<keyword evidence="14" id="KW-1185">Reference proteome</keyword>
<dbReference type="AlphaFoldDB" id="A0A967BI64"/>
<organism evidence="13 14">
    <name type="scientific">Roseovarius gahaiensis</name>
    <dbReference type="NCBI Taxonomy" id="2716691"/>
    <lineage>
        <taxon>Bacteria</taxon>
        <taxon>Pseudomonadati</taxon>
        <taxon>Pseudomonadota</taxon>
        <taxon>Alphaproteobacteria</taxon>
        <taxon>Rhodobacterales</taxon>
        <taxon>Roseobacteraceae</taxon>
        <taxon>Roseovarius</taxon>
    </lineage>
</organism>
<reference evidence="13" key="1">
    <citation type="submission" date="2020-03" db="EMBL/GenBank/DDBJ databases">
        <title>Roseovarius gahaiensis sp. nov., isolated from Gahai Saline Lake, China.</title>
        <authorList>
            <person name="Sun X."/>
        </authorList>
    </citation>
    <scope>NUCLEOTIDE SEQUENCE</scope>
    <source>
        <strain evidence="13">GH877</strain>
    </source>
</reference>
<protein>
    <recommendedName>
        <fullName evidence="10">Fumarate hydratase class I</fullName>
        <ecNumber evidence="10">4.2.1.2</ecNumber>
    </recommendedName>
</protein>
<dbReference type="NCBIfam" id="TIGR00723">
    <property type="entry name" value="ttdB_fumA_fumB"/>
    <property type="match status" value="1"/>
</dbReference>
<dbReference type="RefSeq" id="WP_167197465.1">
    <property type="nucleotide sequence ID" value="NZ_JAAORB010000023.1"/>
</dbReference>
<dbReference type="Pfam" id="PF05683">
    <property type="entry name" value="Fumerase_C"/>
    <property type="match status" value="1"/>
</dbReference>
<keyword evidence="7 10" id="KW-0408">Iron</keyword>
<evidence type="ECO:0000256" key="5">
    <source>
        <dbReference type="ARBA" id="ARBA00022485"/>
    </source>
</evidence>
<comment type="catalytic activity">
    <reaction evidence="1 10">
        <text>(S)-malate = fumarate + H2O</text>
        <dbReference type="Rhea" id="RHEA:12460"/>
        <dbReference type="ChEBI" id="CHEBI:15377"/>
        <dbReference type="ChEBI" id="CHEBI:15589"/>
        <dbReference type="ChEBI" id="CHEBI:29806"/>
        <dbReference type="EC" id="4.2.1.2"/>
    </reaction>
</comment>
<dbReference type="PIRSF" id="PIRSF001394">
    <property type="entry name" value="Fe_dep_fumar_hy"/>
    <property type="match status" value="1"/>
</dbReference>
<dbReference type="InterPro" id="IPR036660">
    <property type="entry name" value="Fe-S_hydroAse_TtdB_cat_sf"/>
</dbReference>
<dbReference type="Pfam" id="PF05681">
    <property type="entry name" value="Fumerase"/>
    <property type="match status" value="1"/>
</dbReference>
<comment type="caution">
    <text evidence="13">The sequence shown here is derived from an EMBL/GenBank/DDBJ whole genome shotgun (WGS) entry which is preliminary data.</text>
</comment>
<gene>
    <name evidence="13" type="ORF">HAT86_11285</name>
</gene>
<dbReference type="PANTHER" id="PTHR43351">
    <property type="entry name" value="L(+)-TARTRATE DEHYDRATASE SUBUNIT BETA"/>
    <property type="match status" value="1"/>
</dbReference>
<dbReference type="PANTHER" id="PTHR43351:SF2">
    <property type="entry name" value="L(+)-TARTRATE DEHYDRATASE SUBUNIT BETA-RELATED"/>
    <property type="match status" value="1"/>
</dbReference>
<dbReference type="InterPro" id="IPR004647">
    <property type="entry name" value="Fe-S_hydro-lyase_TtdB-typ_cat"/>
</dbReference>
<dbReference type="NCBIfam" id="TIGR00722">
    <property type="entry name" value="ttdA_fumA_fumB"/>
    <property type="match status" value="1"/>
</dbReference>
<dbReference type="GO" id="GO:0004333">
    <property type="term" value="F:fumarate hydratase activity"/>
    <property type="evidence" value="ECO:0007669"/>
    <property type="project" value="UniProtKB-UniRule"/>
</dbReference>
<comment type="subunit">
    <text evidence="4 10">Homodimer.</text>
</comment>
<evidence type="ECO:0000256" key="9">
    <source>
        <dbReference type="ARBA" id="ARBA00023239"/>
    </source>
</evidence>
<dbReference type="EMBL" id="JAAORB010000023">
    <property type="protein sequence ID" value="NHQ75042.1"/>
    <property type="molecule type" value="Genomic_DNA"/>
</dbReference>
<keyword evidence="8 10" id="KW-0411">Iron-sulfur</keyword>
<keyword evidence="5 10" id="KW-0004">4Fe-4S</keyword>
<evidence type="ECO:0000256" key="1">
    <source>
        <dbReference type="ARBA" id="ARBA00000929"/>
    </source>
</evidence>
<evidence type="ECO:0000259" key="12">
    <source>
        <dbReference type="Pfam" id="PF05683"/>
    </source>
</evidence>
<evidence type="ECO:0000256" key="7">
    <source>
        <dbReference type="ARBA" id="ARBA00023004"/>
    </source>
</evidence>
<keyword evidence="9 10" id="KW-0456">Lyase</keyword>
<name>A0A967BI64_9RHOB</name>
<evidence type="ECO:0000256" key="6">
    <source>
        <dbReference type="ARBA" id="ARBA00022723"/>
    </source>
</evidence>
<comment type="cofactor">
    <cofactor evidence="2 10">
        <name>[4Fe-4S] cluster</name>
        <dbReference type="ChEBI" id="CHEBI:49883"/>
    </cofactor>
</comment>
<dbReference type="SUPFAM" id="SSF117457">
    <property type="entry name" value="FumA C-terminal domain-like"/>
    <property type="match status" value="1"/>
</dbReference>
<dbReference type="GO" id="GO:0046872">
    <property type="term" value="F:metal ion binding"/>
    <property type="evidence" value="ECO:0007669"/>
    <property type="project" value="UniProtKB-UniRule"/>
</dbReference>
<feature type="domain" description="Fe-S hydro-lyase tartrate dehydratase beta-type catalytic" evidence="12">
    <location>
        <begin position="289"/>
        <end position="489"/>
    </location>
</feature>
<dbReference type="GO" id="GO:0006091">
    <property type="term" value="P:generation of precursor metabolites and energy"/>
    <property type="evidence" value="ECO:0007669"/>
    <property type="project" value="InterPro"/>
</dbReference>
<comment type="function">
    <text evidence="10">Catalyzes the reversible hydration of fumarate to (S)-malate.</text>
</comment>
<evidence type="ECO:0000259" key="11">
    <source>
        <dbReference type="Pfam" id="PF05681"/>
    </source>
</evidence>
<accession>A0A967BI64</accession>
<evidence type="ECO:0000313" key="13">
    <source>
        <dbReference type="EMBL" id="NHQ75042.1"/>
    </source>
</evidence>
<dbReference type="InterPro" id="IPR011167">
    <property type="entry name" value="Fe_dep_fumarate_hydratase"/>
</dbReference>
<evidence type="ECO:0000256" key="8">
    <source>
        <dbReference type="ARBA" id="ARBA00023014"/>
    </source>
</evidence>
<dbReference type="InterPro" id="IPR004646">
    <property type="entry name" value="Fe-S_hydro-lyase_TtdA-typ_cat"/>
</dbReference>
<proteinExistence type="inferred from homology"/>
<dbReference type="EC" id="4.2.1.2" evidence="10"/>
<dbReference type="GO" id="GO:0051539">
    <property type="term" value="F:4 iron, 4 sulfur cluster binding"/>
    <property type="evidence" value="ECO:0007669"/>
    <property type="project" value="UniProtKB-UniRule"/>
</dbReference>
<keyword evidence="6 10" id="KW-0479">Metal-binding</keyword>
<comment type="similarity">
    <text evidence="3 10">Belongs to the class-I fumarase family.</text>
</comment>
<evidence type="ECO:0000256" key="10">
    <source>
        <dbReference type="PIRNR" id="PIRNR001394"/>
    </source>
</evidence>
<dbReference type="Gene3D" id="3.20.130.10">
    <property type="entry name" value="Fe-S hydro-lyase, tartrate dehydratase beta-type, catalytic domain"/>
    <property type="match status" value="1"/>
</dbReference>
<evidence type="ECO:0000313" key="14">
    <source>
        <dbReference type="Proteomes" id="UP000639775"/>
    </source>
</evidence>
<evidence type="ECO:0000256" key="2">
    <source>
        <dbReference type="ARBA" id="ARBA00001966"/>
    </source>
</evidence>
<evidence type="ECO:0000256" key="4">
    <source>
        <dbReference type="ARBA" id="ARBA00011738"/>
    </source>
</evidence>